<accession>A0ABN9YG89</accession>
<gene>
    <name evidence="2" type="ORF">PCOR1329_LOCUS84725</name>
</gene>
<evidence type="ECO:0000256" key="1">
    <source>
        <dbReference type="SAM" id="MobiDB-lite"/>
    </source>
</evidence>
<feature type="region of interest" description="Disordered" evidence="1">
    <location>
        <begin position="64"/>
        <end position="102"/>
    </location>
</feature>
<name>A0ABN9YG89_9DINO</name>
<feature type="compositionally biased region" description="Basic and acidic residues" evidence="1">
    <location>
        <begin position="85"/>
        <end position="102"/>
    </location>
</feature>
<evidence type="ECO:0000313" key="3">
    <source>
        <dbReference type="Proteomes" id="UP001189429"/>
    </source>
</evidence>
<sequence>MDEEVRELVQRYGFDAQLEARLVENLRGRARTFTEDMQALRGALRAAANPRGALSLKLREMEGGTFRARGRSPPARSRSRAAARAGRERARGREPGGSPERS</sequence>
<keyword evidence="3" id="KW-1185">Reference proteome</keyword>
<proteinExistence type="predicted"/>
<organism evidence="2 3">
    <name type="scientific">Prorocentrum cordatum</name>
    <dbReference type="NCBI Taxonomy" id="2364126"/>
    <lineage>
        <taxon>Eukaryota</taxon>
        <taxon>Sar</taxon>
        <taxon>Alveolata</taxon>
        <taxon>Dinophyceae</taxon>
        <taxon>Prorocentrales</taxon>
        <taxon>Prorocentraceae</taxon>
        <taxon>Prorocentrum</taxon>
    </lineage>
</organism>
<feature type="compositionally biased region" description="Low complexity" evidence="1">
    <location>
        <begin position="71"/>
        <end position="84"/>
    </location>
</feature>
<dbReference type="EMBL" id="CAUYUJ010022426">
    <property type="protein sequence ID" value="CAK0910572.1"/>
    <property type="molecule type" value="Genomic_DNA"/>
</dbReference>
<evidence type="ECO:0000313" key="2">
    <source>
        <dbReference type="EMBL" id="CAK0910572.1"/>
    </source>
</evidence>
<dbReference type="Proteomes" id="UP001189429">
    <property type="component" value="Unassembled WGS sequence"/>
</dbReference>
<protein>
    <submittedName>
        <fullName evidence="2">Uncharacterized protein</fullName>
    </submittedName>
</protein>
<reference evidence="2" key="1">
    <citation type="submission" date="2023-10" db="EMBL/GenBank/DDBJ databases">
        <authorList>
            <person name="Chen Y."/>
            <person name="Shah S."/>
            <person name="Dougan E. K."/>
            <person name="Thang M."/>
            <person name="Chan C."/>
        </authorList>
    </citation>
    <scope>NUCLEOTIDE SEQUENCE [LARGE SCALE GENOMIC DNA]</scope>
</reference>
<comment type="caution">
    <text evidence="2">The sequence shown here is derived from an EMBL/GenBank/DDBJ whole genome shotgun (WGS) entry which is preliminary data.</text>
</comment>